<dbReference type="STRING" id="6573.A0A210QBW2"/>
<keyword evidence="2" id="KW-0547">Nucleotide-binding</keyword>
<keyword evidence="3 4" id="KW-0418">Kinase</keyword>
<dbReference type="CDD" id="cd01428">
    <property type="entry name" value="ADK"/>
    <property type="match status" value="1"/>
</dbReference>
<evidence type="ECO:0000313" key="6">
    <source>
        <dbReference type="Proteomes" id="UP000242188"/>
    </source>
</evidence>
<dbReference type="AlphaFoldDB" id="A0A210QBW2"/>
<dbReference type="InterPro" id="IPR000850">
    <property type="entry name" value="Adenylat/UMP-CMP_kin"/>
</dbReference>
<evidence type="ECO:0000256" key="2">
    <source>
        <dbReference type="ARBA" id="ARBA00022741"/>
    </source>
</evidence>
<organism evidence="5 6">
    <name type="scientific">Mizuhopecten yessoensis</name>
    <name type="common">Japanese scallop</name>
    <name type="synonym">Patinopecten yessoensis</name>
    <dbReference type="NCBI Taxonomy" id="6573"/>
    <lineage>
        <taxon>Eukaryota</taxon>
        <taxon>Metazoa</taxon>
        <taxon>Spiralia</taxon>
        <taxon>Lophotrochozoa</taxon>
        <taxon>Mollusca</taxon>
        <taxon>Bivalvia</taxon>
        <taxon>Autobranchia</taxon>
        <taxon>Pteriomorphia</taxon>
        <taxon>Pectinida</taxon>
        <taxon>Pectinoidea</taxon>
        <taxon>Pectinidae</taxon>
        <taxon>Mizuhopecten</taxon>
    </lineage>
</organism>
<dbReference type="EMBL" id="NEDP02004236">
    <property type="protein sequence ID" value="OWF46209.1"/>
    <property type="molecule type" value="Genomic_DNA"/>
</dbReference>
<dbReference type="InterPro" id="IPR027417">
    <property type="entry name" value="P-loop_NTPase"/>
</dbReference>
<evidence type="ECO:0000256" key="1">
    <source>
        <dbReference type="ARBA" id="ARBA00022679"/>
    </source>
</evidence>
<dbReference type="GO" id="GO:0005524">
    <property type="term" value="F:ATP binding"/>
    <property type="evidence" value="ECO:0007669"/>
    <property type="project" value="InterPro"/>
</dbReference>
<dbReference type="Pfam" id="PF00406">
    <property type="entry name" value="ADK"/>
    <property type="match status" value="1"/>
</dbReference>
<dbReference type="SUPFAM" id="SSF52540">
    <property type="entry name" value="P-loop containing nucleoside triphosphate hydrolases"/>
    <property type="match status" value="1"/>
</dbReference>
<gene>
    <name evidence="5" type="ORF">KP79_PYT26257</name>
</gene>
<dbReference type="Proteomes" id="UP000242188">
    <property type="component" value="Unassembled WGS sequence"/>
</dbReference>
<dbReference type="InterPro" id="IPR033690">
    <property type="entry name" value="Adenylat_kinase_CS"/>
</dbReference>
<accession>A0A210QBW2</accession>
<dbReference type="OrthoDB" id="442176at2759"/>
<dbReference type="HAMAP" id="MF_00235">
    <property type="entry name" value="Adenylate_kinase_Adk"/>
    <property type="match status" value="1"/>
</dbReference>
<evidence type="ECO:0000256" key="3">
    <source>
        <dbReference type="ARBA" id="ARBA00022777"/>
    </source>
</evidence>
<dbReference type="PANTHER" id="PTHR23359">
    <property type="entry name" value="NUCLEOTIDE KINASE"/>
    <property type="match status" value="1"/>
</dbReference>
<dbReference type="GO" id="GO:0006139">
    <property type="term" value="P:nucleobase-containing compound metabolic process"/>
    <property type="evidence" value="ECO:0007669"/>
    <property type="project" value="InterPro"/>
</dbReference>
<dbReference type="GO" id="GO:0019205">
    <property type="term" value="F:nucleobase-containing compound kinase activity"/>
    <property type="evidence" value="ECO:0007669"/>
    <property type="project" value="InterPro"/>
</dbReference>
<keyword evidence="1 4" id="KW-0808">Transferase</keyword>
<protein>
    <submittedName>
        <fullName evidence="5">UMP-CMP kinase</fullName>
    </submittedName>
</protein>
<comment type="caution">
    <text evidence="5">The sequence shown here is derived from an EMBL/GenBank/DDBJ whole genome shotgun (WGS) entry which is preliminary data.</text>
</comment>
<keyword evidence="6" id="KW-1185">Reference proteome</keyword>
<dbReference type="Gene3D" id="3.40.50.300">
    <property type="entry name" value="P-loop containing nucleotide triphosphate hydrolases"/>
    <property type="match status" value="1"/>
</dbReference>
<proteinExistence type="inferred from homology"/>
<evidence type="ECO:0000313" key="5">
    <source>
        <dbReference type="EMBL" id="OWF46209.1"/>
    </source>
</evidence>
<dbReference type="PRINTS" id="PR00094">
    <property type="entry name" value="ADENYLTKNASE"/>
</dbReference>
<reference evidence="5 6" key="1">
    <citation type="journal article" date="2017" name="Nat. Ecol. Evol.">
        <title>Scallop genome provides insights into evolution of bilaterian karyotype and development.</title>
        <authorList>
            <person name="Wang S."/>
            <person name="Zhang J."/>
            <person name="Jiao W."/>
            <person name="Li J."/>
            <person name="Xun X."/>
            <person name="Sun Y."/>
            <person name="Guo X."/>
            <person name="Huan P."/>
            <person name="Dong B."/>
            <person name="Zhang L."/>
            <person name="Hu X."/>
            <person name="Sun X."/>
            <person name="Wang J."/>
            <person name="Zhao C."/>
            <person name="Wang Y."/>
            <person name="Wang D."/>
            <person name="Huang X."/>
            <person name="Wang R."/>
            <person name="Lv J."/>
            <person name="Li Y."/>
            <person name="Zhang Z."/>
            <person name="Liu B."/>
            <person name="Lu W."/>
            <person name="Hui Y."/>
            <person name="Liang J."/>
            <person name="Zhou Z."/>
            <person name="Hou R."/>
            <person name="Li X."/>
            <person name="Liu Y."/>
            <person name="Li H."/>
            <person name="Ning X."/>
            <person name="Lin Y."/>
            <person name="Zhao L."/>
            <person name="Xing Q."/>
            <person name="Dou J."/>
            <person name="Li Y."/>
            <person name="Mao J."/>
            <person name="Guo H."/>
            <person name="Dou H."/>
            <person name="Li T."/>
            <person name="Mu C."/>
            <person name="Jiang W."/>
            <person name="Fu Q."/>
            <person name="Fu X."/>
            <person name="Miao Y."/>
            <person name="Liu J."/>
            <person name="Yu Q."/>
            <person name="Li R."/>
            <person name="Liao H."/>
            <person name="Li X."/>
            <person name="Kong Y."/>
            <person name="Jiang Z."/>
            <person name="Chourrout D."/>
            <person name="Li R."/>
            <person name="Bao Z."/>
        </authorList>
    </citation>
    <scope>NUCLEOTIDE SEQUENCE [LARGE SCALE GENOMIC DNA]</scope>
    <source>
        <strain evidence="5 6">PY_sf001</strain>
    </source>
</reference>
<dbReference type="PROSITE" id="PS00113">
    <property type="entry name" value="ADENYLATE_KINASE"/>
    <property type="match status" value="1"/>
</dbReference>
<sequence>MTEAAKYNVIFVLGGPGAGKGTQCDKIIRKFGYVHLSAGDLLRAERKDKQSELGEEIARHIEVGSIVPVAITCALLQREMKKAKENDNKDSFLIDGFPRNKDNLDGWNKEMSEKVNLKTVLFFNCPEDVTDIYRMHDANYRALQKYELGQRSMCKKISGGGKELS</sequence>
<evidence type="ECO:0000256" key="4">
    <source>
        <dbReference type="RuleBase" id="RU003330"/>
    </source>
</evidence>
<name>A0A210QBW2_MIZYE</name>
<comment type="similarity">
    <text evidence="4">Belongs to the adenylate kinase family.</text>
</comment>